<dbReference type="EMBL" id="JBHSBH010000010">
    <property type="protein sequence ID" value="MFC3997495.1"/>
    <property type="molecule type" value="Genomic_DNA"/>
</dbReference>
<dbReference type="Pfam" id="PF01177">
    <property type="entry name" value="Asp_Glu_race"/>
    <property type="match status" value="1"/>
</dbReference>
<evidence type="ECO:0000313" key="2">
    <source>
        <dbReference type="EMBL" id="MFC3997495.1"/>
    </source>
</evidence>
<protein>
    <submittedName>
        <fullName evidence="2">Aspartate/glutamate racemase family protein</fullName>
    </submittedName>
</protein>
<comment type="similarity">
    <text evidence="1">Belongs to the HyuE racemase family.</text>
</comment>
<organism evidence="2 3">
    <name type="scientific">Nocardiopsis sediminis</name>
    <dbReference type="NCBI Taxonomy" id="1778267"/>
    <lineage>
        <taxon>Bacteria</taxon>
        <taxon>Bacillati</taxon>
        <taxon>Actinomycetota</taxon>
        <taxon>Actinomycetes</taxon>
        <taxon>Streptosporangiales</taxon>
        <taxon>Nocardiopsidaceae</taxon>
        <taxon>Nocardiopsis</taxon>
    </lineage>
</organism>
<dbReference type="InterPro" id="IPR052186">
    <property type="entry name" value="Hydantoin_racemase-like"/>
</dbReference>
<gene>
    <name evidence="2" type="ORF">ACFOVU_16300</name>
</gene>
<proteinExistence type="inferred from homology"/>
<evidence type="ECO:0000313" key="3">
    <source>
        <dbReference type="Proteomes" id="UP001595847"/>
    </source>
</evidence>
<dbReference type="Gene3D" id="3.40.50.12500">
    <property type="match status" value="1"/>
</dbReference>
<dbReference type="InterPro" id="IPR015942">
    <property type="entry name" value="Asp/Glu/hydantoin_racemase"/>
</dbReference>
<dbReference type="RefSeq" id="WP_378534502.1">
    <property type="nucleotide sequence ID" value="NZ_JBHSBH010000010.1"/>
</dbReference>
<sequence>MRILVVNPNRIAACTRLIRDTAQAAAAPGTEITAVHPDDGPVELSGDREVLLSAMGVLAQVDRHAERADAVIMAGFGEPGREAVRASTRAPVFDITECAPAVALTLGRDYAVVTSTPAAVPVVEDRLRALGLGARCTGTHATGLGVPDMVAHPAAALETVIATAASAEGEVVVLGCGGMAGMAAEVARATGRPVVEGVAAAVTLAQATAAVVPVR</sequence>
<dbReference type="InterPro" id="IPR053714">
    <property type="entry name" value="Iso_Racemase_Enz_sf"/>
</dbReference>
<keyword evidence="3" id="KW-1185">Reference proteome</keyword>
<accession>A0ABV8FMX1</accession>
<reference evidence="3" key="1">
    <citation type="journal article" date="2019" name="Int. J. Syst. Evol. Microbiol.">
        <title>The Global Catalogue of Microorganisms (GCM) 10K type strain sequencing project: providing services to taxonomists for standard genome sequencing and annotation.</title>
        <authorList>
            <consortium name="The Broad Institute Genomics Platform"/>
            <consortium name="The Broad Institute Genome Sequencing Center for Infectious Disease"/>
            <person name="Wu L."/>
            <person name="Ma J."/>
        </authorList>
    </citation>
    <scope>NUCLEOTIDE SEQUENCE [LARGE SCALE GENOMIC DNA]</scope>
    <source>
        <strain evidence="3">TBRC 1826</strain>
    </source>
</reference>
<dbReference type="Proteomes" id="UP001595847">
    <property type="component" value="Unassembled WGS sequence"/>
</dbReference>
<evidence type="ECO:0000256" key="1">
    <source>
        <dbReference type="ARBA" id="ARBA00038414"/>
    </source>
</evidence>
<comment type="caution">
    <text evidence="2">The sequence shown here is derived from an EMBL/GenBank/DDBJ whole genome shotgun (WGS) entry which is preliminary data.</text>
</comment>
<dbReference type="PANTHER" id="PTHR28047">
    <property type="entry name" value="PROTEIN DCG1"/>
    <property type="match status" value="1"/>
</dbReference>
<name>A0ABV8FMX1_9ACTN</name>
<dbReference type="PANTHER" id="PTHR28047:SF5">
    <property type="entry name" value="PROTEIN DCG1"/>
    <property type="match status" value="1"/>
</dbReference>